<gene>
    <name evidence="1" type="ORF">GIV53_24420</name>
</gene>
<proteinExistence type="predicted"/>
<sequence>MLFPLQIGPGMTFLACVVAGGWMLSFSVASVSQPEHGCLLGRLMIKVALLCVPLRAAAIKACRAQGARGWARGRSGEQR</sequence>
<dbReference type="AlphaFoldDB" id="A0A9Q4A966"/>
<evidence type="ECO:0000313" key="1">
    <source>
        <dbReference type="EMBL" id="MCF5632360.1"/>
    </source>
</evidence>
<accession>A0A9Q4A966</accession>
<organism evidence="1 2">
    <name type="scientific">Pseudomonas syringae</name>
    <dbReference type="NCBI Taxonomy" id="317"/>
    <lineage>
        <taxon>Bacteria</taxon>
        <taxon>Pseudomonadati</taxon>
        <taxon>Pseudomonadota</taxon>
        <taxon>Gammaproteobacteria</taxon>
        <taxon>Pseudomonadales</taxon>
        <taxon>Pseudomonadaceae</taxon>
        <taxon>Pseudomonas</taxon>
    </lineage>
</organism>
<comment type="caution">
    <text evidence="1">The sequence shown here is derived from an EMBL/GenBank/DDBJ whole genome shotgun (WGS) entry which is preliminary data.</text>
</comment>
<dbReference type="EMBL" id="WKAE01000431">
    <property type="protein sequence ID" value="MCF5632360.1"/>
    <property type="molecule type" value="Genomic_DNA"/>
</dbReference>
<reference evidence="1" key="1">
    <citation type="submission" date="2019-11" db="EMBL/GenBank/DDBJ databases">
        <title>Epiphytic Pseudomonas syringae from cherry orchards.</title>
        <authorList>
            <person name="Hulin M.T."/>
        </authorList>
    </citation>
    <scope>NUCLEOTIDE SEQUENCE</scope>
    <source>
        <strain evidence="1">PA-2-5E</strain>
    </source>
</reference>
<dbReference type="Proteomes" id="UP000814010">
    <property type="component" value="Unassembled WGS sequence"/>
</dbReference>
<protein>
    <submittedName>
        <fullName evidence="1">Uncharacterized protein</fullName>
    </submittedName>
</protein>
<evidence type="ECO:0000313" key="2">
    <source>
        <dbReference type="Proteomes" id="UP000814010"/>
    </source>
</evidence>
<dbReference type="RefSeq" id="WP_161632837.1">
    <property type="nucleotide sequence ID" value="NZ_CAWQUS010000104.1"/>
</dbReference>
<name>A0A9Q4A966_PSESX</name>